<feature type="region of interest" description="Disordered" evidence="10">
    <location>
        <begin position="725"/>
        <end position="746"/>
    </location>
</feature>
<evidence type="ECO:0000256" key="4">
    <source>
        <dbReference type="ARBA" id="ARBA00022824"/>
    </source>
</evidence>
<feature type="compositionally biased region" description="Low complexity" evidence="10">
    <location>
        <begin position="760"/>
        <end position="775"/>
    </location>
</feature>
<dbReference type="InterPro" id="IPR002202">
    <property type="entry name" value="HMG_CoA_Rdtase"/>
</dbReference>
<evidence type="ECO:0000256" key="8">
    <source>
        <dbReference type="ARBA" id="ARBA00023136"/>
    </source>
</evidence>
<keyword evidence="4 9" id="KW-0256">Endoplasmic reticulum</keyword>
<dbReference type="FunFam" id="1.10.3270.10:FF:000001">
    <property type="entry name" value="3-hydroxy-3-methylglutaryl coenzyme A reductase"/>
    <property type="match status" value="1"/>
</dbReference>
<dbReference type="InterPro" id="IPR004554">
    <property type="entry name" value="HMG_CoA_Rdtase_eu_arc"/>
</dbReference>
<feature type="transmembrane region" description="Helical" evidence="9">
    <location>
        <begin position="191"/>
        <end position="211"/>
    </location>
</feature>
<sequence length="1269" mass="135075">MLRSLRAVLRPFAIQAAYSPIETIVFFSIIGTLAYFHILSAIKHSSFFAPTIPPPLRPAHALLHREQWVPVTDRAWTRPKPGVQPVELQQIVFTTKDTLPVDWNATQDYITTFPHSQFTYQYTAQRTLTYTYEAAKVALPPLPETLTHLPSGPSPPTTPSITSMRSPNWIAYALRALVLRFYTLAKKADSLDILLILLGYILMHTTFYLLISRSRSLGSNFWLPAAILSSSVLALLLSLPIAMALRIPIDPVALTEALPFLVCTVGFDKPLRLARAVFLHPHLTTPPVALSSLSAPSAPLPLKPAAKILTESLSLTYPPIIRDYILEIAVLVVGANSKVGGLREVCALAALLLGVDCLLMCTYLVGVLGVMIEVRRVKTVRALSRSTRTRSRASSISSSTSHSSHPHTPKTTHVPKSAMVQPATPLTLRQRILGVKGSDLPDTNREGRSRDRKDGSGTKEPQTENPVARLKLLLIASFLTLHILNLCTPLTSAPPYRHSSSAGVTGTLSMTSSGVGIRKVDIYEPGVAKALDALAAQVLIEALDGVEERDLEDVPRREVLVKLNPPVWIRAEPSAEVLAAYIPSPPSTDVPNGTSQKLDRFMSSWTRLVGDPVLSKWIVVVLAISIALNGYLLKGIAAGLGVGIGLGLGVGKGGVRFDSPDGAGNAMTADGTPYVDNISDSRDVNANWAGGKYGGRDDWGKEEPKKAKVPTFTLEDVDRRLKARRLTVGPSARSPPTPISLASQSPNVSIPVSISNSVSTDADASASSSAPSPTDVKVRISDVKDPGPIRDLSECIEIFENGPRPVSVALSLLTDEEIVLLAQNGKIAAYALEKVLGGDELERAVRIRRMLVSRASKTQTLEHSDVPMTNYDYSRVLGACCENVVGYIPIPLGIAGPLKVDGTLYPIPMATAEGTLVASTSRGCKALNAGGGVTTVLTQDAMTRGPAIDFPSIVVAAEAKAWIASEEGYGMLKEAFESTSRFAKLRSLKTAMAGRTLFVRFATATGDAMGMNMISKGTEKALEVMQNRFPGMVVLALSGNYCTDKKPAAINWIEGRGKSVIAEAVIPGRVVKSVLKTTVEALCNLNVKKNLVGSAMAGSIGGFNAHAANILTAVFLATGQDPAQNVESSNCMTLMEPTNDGEDLLMTVTMPSIEVGTVGGGTVLAPQQAVLEMLGIKGAHSSHPGQNAQALARLIAASVMAGELSLLSALAAGHLVRAHLVHNRSQANTPAATPASATGPRLVLQAPKAEVVAPLTPSSSTASLPPYEK</sequence>
<dbReference type="OrthoDB" id="310654at2759"/>
<dbReference type="FunFam" id="3.90.770.10:FF:000001">
    <property type="entry name" value="3-hydroxy-3-methylglutaryl coenzyme A reductase"/>
    <property type="match status" value="1"/>
</dbReference>
<dbReference type="PROSITE" id="PS01192">
    <property type="entry name" value="HMG_COA_REDUCTASE_3"/>
    <property type="match status" value="1"/>
</dbReference>
<feature type="region of interest" description="Disordered" evidence="10">
    <location>
        <begin position="435"/>
        <end position="464"/>
    </location>
</feature>
<dbReference type="NCBIfam" id="TIGR00533">
    <property type="entry name" value="HMG_CoA_R_NADP"/>
    <property type="match status" value="1"/>
</dbReference>
<name>A0A9P5XVG9_9AGAR</name>
<keyword evidence="7 9" id="KW-0560">Oxidoreductase</keyword>
<gene>
    <name evidence="12" type="ORF">BDZ94DRAFT_1227693</name>
</gene>
<dbReference type="EMBL" id="MU150367">
    <property type="protein sequence ID" value="KAF9457545.1"/>
    <property type="molecule type" value="Genomic_DNA"/>
</dbReference>
<dbReference type="Gene3D" id="3.30.70.420">
    <property type="entry name" value="Hydroxymethylglutaryl-CoA reductase, class I/II, NAD/NADP-binding domain"/>
    <property type="match status" value="1"/>
</dbReference>
<dbReference type="GO" id="GO:0005789">
    <property type="term" value="C:endoplasmic reticulum membrane"/>
    <property type="evidence" value="ECO:0007669"/>
    <property type="project" value="UniProtKB-SubCell"/>
</dbReference>
<dbReference type="FunFam" id="3.30.70.420:FF:000001">
    <property type="entry name" value="3-hydroxy-3-methylglutaryl coenzyme A reductase"/>
    <property type="match status" value="1"/>
</dbReference>
<dbReference type="Pfam" id="PF00368">
    <property type="entry name" value="HMG-CoA_red"/>
    <property type="match status" value="1"/>
</dbReference>
<dbReference type="PROSITE" id="PS00066">
    <property type="entry name" value="HMG_COA_REDUCTASE_1"/>
    <property type="match status" value="1"/>
</dbReference>
<feature type="compositionally biased region" description="Low complexity" evidence="10">
    <location>
        <begin position="392"/>
        <end position="403"/>
    </location>
</feature>
<comment type="caution">
    <text evidence="12">The sequence shown here is derived from an EMBL/GenBank/DDBJ whole genome shotgun (WGS) entry which is preliminary data.</text>
</comment>
<evidence type="ECO:0000256" key="10">
    <source>
        <dbReference type="SAM" id="MobiDB-lite"/>
    </source>
</evidence>
<evidence type="ECO:0000259" key="11">
    <source>
        <dbReference type="PROSITE" id="PS50156"/>
    </source>
</evidence>
<dbReference type="Proteomes" id="UP000807353">
    <property type="component" value="Unassembled WGS sequence"/>
</dbReference>
<dbReference type="InterPro" id="IPR023282">
    <property type="entry name" value="HMG_CoA_Rdtase_N"/>
</dbReference>
<reference evidence="12" key="1">
    <citation type="submission" date="2020-11" db="EMBL/GenBank/DDBJ databases">
        <authorList>
            <consortium name="DOE Joint Genome Institute"/>
            <person name="Ahrendt S."/>
            <person name="Riley R."/>
            <person name="Andreopoulos W."/>
            <person name="Labutti K."/>
            <person name="Pangilinan J."/>
            <person name="Ruiz-Duenas F.J."/>
            <person name="Barrasa J.M."/>
            <person name="Sanchez-Garcia M."/>
            <person name="Camarero S."/>
            <person name="Miyauchi S."/>
            <person name="Serrano A."/>
            <person name="Linde D."/>
            <person name="Babiker R."/>
            <person name="Drula E."/>
            <person name="Ayuso-Fernandez I."/>
            <person name="Pacheco R."/>
            <person name="Padilla G."/>
            <person name="Ferreira P."/>
            <person name="Barriuso J."/>
            <person name="Kellner H."/>
            <person name="Castanera R."/>
            <person name="Alfaro M."/>
            <person name="Ramirez L."/>
            <person name="Pisabarro A.G."/>
            <person name="Kuo A."/>
            <person name="Tritt A."/>
            <person name="Lipzen A."/>
            <person name="He G."/>
            <person name="Yan M."/>
            <person name="Ng V."/>
            <person name="Cullen D."/>
            <person name="Martin F."/>
            <person name="Rosso M.-N."/>
            <person name="Henrissat B."/>
            <person name="Hibbett D."/>
            <person name="Martinez A.T."/>
            <person name="Grigoriev I.V."/>
        </authorList>
    </citation>
    <scope>NUCLEOTIDE SEQUENCE</scope>
    <source>
        <strain evidence="12">CBS 247.69</strain>
    </source>
</reference>
<proteinExistence type="inferred from homology"/>
<dbReference type="GO" id="GO:0006696">
    <property type="term" value="P:ergosterol biosynthetic process"/>
    <property type="evidence" value="ECO:0007669"/>
    <property type="project" value="TreeGrafter"/>
</dbReference>
<keyword evidence="3 9" id="KW-0812">Transmembrane</keyword>
<evidence type="ECO:0000256" key="9">
    <source>
        <dbReference type="RuleBase" id="RU361219"/>
    </source>
</evidence>
<dbReference type="GO" id="GO:0005778">
    <property type="term" value="C:peroxisomal membrane"/>
    <property type="evidence" value="ECO:0007669"/>
    <property type="project" value="TreeGrafter"/>
</dbReference>
<dbReference type="EC" id="1.1.1.34" evidence="9"/>
<dbReference type="Gene3D" id="3.90.770.10">
    <property type="entry name" value="3-hydroxy-3-methylglutaryl-coenzyme A Reductase, Chain A, domain 2"/>
    <property type="match status" value="1"/>
</dbReference>
<feature type="region of interest" description="Disordered" evidence="10">
    <location>
        <begin position="383"/>
        <end position="420"/>
    </location>
</feature>
<keyword evidence="5 9" id="KW-0521">NADP</keyword>
<evidence type="ECO:0000256" key="6">
    <source>
        <dbReference type="ARBA" id="ARBA00022989"/>
    </source>
</evidence>
<dbReference type="Gene3D" id="1.10.3270.10">
    <property type="entry name" value="HMGR, N-terminal domain"/>
    <property type="match status" value="1"/>
</dbReference>
<keyword evidence="8 9" id="KW-0472">Membrane</keyword>
<organism evidence="12 13">
    <name type="scientific">Collybia nuda</name>
    <dbReference type="NCBI Taxonomy" id="64659"/>
    <lineage>
        <taxon>Eukaryota</taxon>
        <taxon>Fungi</taxon>
        <taxon>Dikarya</taxon>
        <taxon>Basidiomycota</taxon>
        <taxon>Agaricomycotina</taxon>
        <taxon>Agaricomycetes</taxon>
        <taxon>Agaricomycetidae</taxon>
        <taxon>Agaricales</taxon>
        <taxon>Tricholomatineae</taxon>
        <taxon>Clitocybaceae</taxon>
        <taxon>Collybia</taxon>
    </lineage>
</organism>
<dbReference type="Pfam" id="PF12349">
    <property type="entry name" value="Sterol-sensing"/>
    <property type="match status" value="1"/>
</dbReference>
<evidence type="ECO:0000256" key="3">
    <source>
        <dbReference type="ARBA" id="ARBA00022692"/>
    </source>
</evidence>
<evidence type="ECO:0000313" key="12">
    <source>
        <dbReference type="EMBL" id="KAF9457545.1"/>
    </source>
</evidence>
<evidence type="ECO:0000256" key="7">
    <source>
        <dbReference type="ARBA" id="ARBA00023002"/>
    </source>
</evidence>
<keyword evidence="6 9" id="KW-1133">Transmembrane helix</keyword>
<dbReference type="CDD" id="cd00643">
    <property type="entry name" value="HMG-CoA_reductase_classI"/>
    <property type="match status" value="1"/>
</dbReference>
<dbReference type="InterPro" id="IPR000731">
    <property type="entry name" value="SSD"/>
</dbReference>
<comment type="pathway">
    <text evidence="9">Metabolic intermediate biosynthesis; (R)-mevalonate biosynthesis; (R)-mevalonate from acetyl-CoA: step 3/3.</text>
</comment>
<feature type="transmembrane region" description="Helical" evidence="9">
    <location>
        <begin position="12"/>
        <end position="36"/>
    </location>
</feature>
<evidence type="ECO:0000256" key="1">
    <source>
        <dbReference type="ARBA" id="ARBA00004477"/>
    </source>
</evidence>
<feature type="domain" description="SSD" evidence="11">
    <location>
        <begin position="192"/>
        <end position="370"/>
    </location>
</feature>
<dbReference type="InterPro" id="IPR023074">
    <property type="entry name" value="HMG_CoA_Rdtase_cat_sf"/>
</dbReference>
<comment type="similarity">
    <text evidence="2 9">Belongs to the HMG-CoA reductase family.</text>
</comment>
<dbReference type="SUPFAM" id="SSF56542">
    <property type="entry name" value="Substrate-binding domain of HMG-CoA reductase"/>
    <property type="match status" value="1"/>
</dbReference>
<evidence type="ECO:0000256" key="5">
    <source>
        <dbReference type="ARBA" id="ARBA00022857"/>
    </source>
</evidence>
<dbReference type="PANTHER" id="PTHR10572">
    <property type="entry name" value="3-HYDROXY-3-METHYLGLUTARYL-COENZYME A REDUCTASE"/>
    <property type="match status" value="1"/>
</dbReference>
<dbReference type="InterPro" id="IPR009029">
    <property type="entry name" value="HMG_CoA_Rdtase_sub-bd_dom_sf"/>
</dbReference>
<feature type="transmembrane region" description="Helical" evidence="9">
    <location>
        <begin position="223"/>
        <end position="245"/>
    </location>
</feature>
<dbReference type="GO" id="GO:0015936">
    <property type="term" value="P:coenzyme A metabolic process"/>
    <property type="evidence" value="ECO:0007669"/>
    <property type="project" value="InterPro"/>
</dbReference>
<dbReference type="PANTHER" id="PTHR10572:SF24">
    <property type="entry name" value="3-HYDROXY-3-METHYLGLUTARYL-COENZYME A REDUCTASE"/>
    <property type="match status" value="1"/>
</dbReference>
<dbReference type="SUPFAM" id="SSF55035">
    <property type="entry name" value="NAD-binding domain of HMG-CoA reductase"/>
    <property type="match status" value="1"/>
</dbReference>
<dbReference type="GO" id="GO:0008299">
    <property type="term" value="P:isoprenoid biosynthetic process"/>
    <property type="evidence" value="ECO:0007669"/>
    <property type="project" value="InterPro"/>
</dbReference>
<dbReference type="InterPro" id="IPR053958">
    <property type="entry name" value="HMGCR/SNAP/NPC1-like_SSD"/>
</dbReference>
<feature type="compositionally biased region" description="Basic and acidic residues" evidence="10">
    <location>
        <begin position="442"/>
        <end position="457"/>
    </location>
</feature>
<dbReference type="PRINTS" id="PR00071">
    <property type="entry name" value="HMGCOARDTASE"/>
</dbReference>
<accession>A0A9P5XVG9</accession>
<dbReference type="PROSITE" id="PS50065">
    <property type="entry name" value="HMG_COA_REDUCTASE_4"/>
    <property type="match status" value="1"/>
</dbReference>
<feature type="transmembrane region" description="Helical" evidence="9">
    <location>
        <begin position="347"/>
        <end position="372"/>
    </location>
</feature>
<comment type="subcellular location">
    <subcellularLocation>
        <location evidence="1 9">Endoplasmic reticulum membrane</location>
        <topology evidence="1 9">Multi-pass membrane protein</topology>
    </subcellularLocation>
</comment>
<dbReference type="InterPro" id="IPR009023">
    <property type="entry name" value="HMG_CoA_Rdtase_NAD(P)-bd_sf"/>
</dbReference>
<evidence type="ECO:0000256" key="2">
    <source>
        <dbReference type="ARBA" id="ARBA00007661"/>
    </source>
</evidence>
<dbReference type="AlphaFoldDB" id="A0A9P5XVG9"/>
<protein>
    <recommendedName>
        <fullName evidence="9">3-hydroxy-3-methylglutaryl coenzyme A reductase</fullName>
        <shortName evidence="9">HMG-CoA reductase</shortName>
        <ecNumber evidence="9">1.1.1.34</ecNumber>
    </recommendedName>
</protein>
<keyword evidence="13" id="KW-1185">Reference proteome</keyword>
<evidence type="ECO:0000313" key="13">
    <source>
        <dbReference type="Proteomes" id="UP000807353"/>
    </source>
</evidence>
<feature type="region of interest" description="Disordered" evidence="10">
    <location>
        <begin position="760"/>
        <end position="782"/>
    </location>
</feature>
<dbReference type="GO" id="GO:0004420">
    <property type="term" value="F:hydroxymethylglutaryl-CoA reductase (NADPH) activity"/>
    <property type="evidence" value="ECO:0007669"/>
    <property type="project" value="UniProtKB-EC"/>
</dbReference>
<dbReference type="InterPro" id="IPR023076">
    <property type="entry name" value="HMG_CoA_Rdtase_CS"/>
</dbReference>
<dbReference type="PROSITE" id="PS00318">
    <property type="entry name" value="HMG_COA_REDUCTASE_2"/>
    <property type="match status" value="1"/>
</dbReference>
<dbReference type="PROSITE" id="PS50156">
    <property type="entry name" value="SSD"/>
    <property type="match status" value="1"/>
</dbReference>
<comment type="catalytic activity">
    <reaction evidence="9">
        <text>(R)-mevalonate + 2 NADP(+) + CoA = (3S)-3-hydroxy-3-methylglutaryl-CoA + 2 NADPH + 2 H(+)</text>
        <dbReference type="Rhea" id="RHEA:15989"/>
        <dbReference type="ChEBI" id="CHEBI:15378"/>
        <dbReference type="ChEBI" id="CHEBI:36464"/>
        <dbReference type="ChEBI" id="CHEBI:43074"/>
        <dbReference type="ChEBI" id="CHEBI:57287"/>
        <dbReference type="ChEBI" id="CHEBI:57783"/>
        <dbReference type="ChEBI" id="CHEBI:58349"/>
        <dbReference type="EC" id="1.1.1.34"/>
    </reaction>
</comment>